<evidence type="ECO:0000313" key="1">
    <source>
        <dbReference type="EMBL" id="MBO9204924.1"/>
    </source>
</evidence>
<reference evidence="1 2" key="1">
    <citation type="submission" date="2021-03" db="EMBL/GenBank/DDBJ databases">
        <title>Assistant Professor.</title>
        <authorList>
            <person name="Huq M.A."/>
        </authorList>
    </citation>
    <scope>NUCLEOTIDE SEQUENCE [LARGE SCALE GENOMIC DNA]</scope>
    <source>
        <strain evidence="1 2">MAH-29</strain>
    </source>
</reference>
<sequence length="190" mass="22290">MENLLNECRLMYRSIDQQIKQKISHPAEELHWIEWAFNLSLHAWAGIEKLVKQHQFLNAKDELVFYKFLKPKFVGLIDHFPLLYKAVLFMPDDIIDRSIYWESELEQCNLLIIEFKGHCRSCEKQPGIDSFFRKQNDLLSPEFGSNINKANISSIPYDLLLGKLVALEKFRKFLQAKVCRDLSLETSLVA</sequence>
<protein>
    <submittedName>
        <fullName evidence="1">Uncharacterized protein</fullName>
    </submittedName>
</protein>
<keyword evidence="2" id="KW-1185">Reference proteome</keyword>
<name>A0ABS3Z465_9BACT</name>
<dbReference type="Proteomes" id="UP000677244">
    <property type="component" value="Unassembled WGS sequence"/>
</dbReference>
<evidence type="ECO:0000313" key="2">
    <source>
        <dbReference type="Proteomes" id="UP000677244"/>
    </source>
</evidence>
<proteinExistence type="predicted"/>
<accession>A0ABS3Z465</accession>
<dbReference type="RefSeq" id="WP_209143981.1">
    <property type="nucleotide sequence ID" value="NZ_JAGHKO010000017.1"/>
</dbReference>
<gene>
    <name evidence="1" type="ORF">J7I42_31840</name>
</gene>
<dbReference type="EMBL" id="JAGHKO010000017">
    <property type="protein sequence ID" value="MBO9204924.1"/>
    <property type="molecule type" value="Genomic_DNA"/>
</dbReference>
<comment type="caution">
    <text evidence="1">The sequence shown here is derived from an EMBL/GenBank/DDBJ whole genome shotgun (WGS) entry which is preliminary data.</text>
</comment>
<organism evidence="1 2">
    <name type="scientific">Niastella soli</name>
    <dbReference type="NCBI Taxonomy" id="2821487"/>
    <lineage>
        <taxon>Bacteria</taxon>
        <taxon>Pseudomonadati</taxon>
        <taxon>Bacteroidota</taxon>
        <taxon>Chitinophagia</taxon>
        <taxon>Chitinophagales</taxon>
        <taxon>Chitinophagaceae</taxon>
        <taxon>Niastella</taxon>
    </lineage>
</organism>